<evidence type="ECO:0000256" key="6">
    <source>
        <dbReference type="ARBA" id="ARBA00022781"/>
    </source>
</evidence>
<feature type="transmembrane region" description="Helical" evidence="14">
    <location>
        <begin position="57"/>
        <end position="78"/>
    </location>
</feature>
<sequence length="226" mass="25330">MTVNLFDQFMTPKLLFIPLIFIAMFLPVLLLYPSNRLFPNRATTIQSHLMMMTAKQLMLPISTPGHTWTLLLTTALYYLALNNLLGLLPYTFTPTTQLALNISLSLPMWLAIVALGLRKQPTKSLAHLLPMVTPKFLIPFMIMIESVSLFIRPLALAVRLTANITAGHMLIMFVSYTVLTLITSMTLTATLAFVLLLLLTLLELAVALIQAYVFAMLLSLYLQENT</sequence>
<evidence type="ECO:0000256" key="9">
    <source>
        <dbReference type="ARBA" id="ARBA00023136"/>
    </source>
</evidence>
<dbReference type="EMBL" id="AB661664">
    <property type="protein sequence ID" value="BAP90275.1"/>
    <property type="molecule type" value="Genomic_DNA"/>
</dbReference>
<keyword evidence="7 14" id="KW-1133">Transmembrane helix</keyword>
<reference evidence="15" key="1">
    <citation type="journal article" date="2014" name="BMC Genomics">
        <title>Gene rearrangements in gekkonid mitochondrial genomes with shuffling, loss, and reassignment of tRNA genes.</title>
        <authorList>
            <person name="Kumazawa Y."/>
            <person name="Miura S."/>
            <person name="Yamada C."/>
            <person name="Hashiguchi Y."/>
        </authorList>
    </citation>
    <scope>NUCLEOTIDE SEQUENCE</scope>
    <source>
        <strain evidence="15">Pgui1</strain>
    </source>
</reference>
<dbReference type="GO" id="GO:0046933">
    <property type="term" value="F:proton-transporting ATP synthase activity, rotational mechanism"/>
    <property type="evidence" value="ECO:0007669"/>
    <property type="project" value="TreeGrafter"/>
</dbReference>
<evidence type="ECO:0000313" key="15">
    <source>
        <dbReference type="EMBL" id="BAP90275.1"/>
    </source>
</evidence>
<dbReference type="InterPro" id="IPR023011">
    <property type="entry name" value="ATP_synth_F0_asu_AS"/>
</dbReference>
<keyword evidence="5 14" id="KW-0812">Transmembrane</keyword>
<keyword evidence="4" id="KW-0138">CF(0)</keyword>
<dbReference type="PANTHER" id="PTHR11410">
    <property type="entry name" value="ATP SYNTHASE SUBUNIT A"/>
    <property type="match status" value="1"/>
</dbReference>
<dbReference type="InterPro" id="IPR035908">
    <property type="entry name" value="F0_ATP_A_sf"/>
</dbReference>
<keyword evidence="8" id="KW-0406">Ion transport</keyword>
<dbReference type="PROSITE" id="PS00449">
    <property type="entry name" value="ATPASE_A"/>
    <property type="match status" value="1"/>
</dbReference>
<feature type="transmembrane region" description="Helical" evidence="14">
    <location>
        <begin position="14"/>
        <end position="32"/>
    </location>
</feature>
<keyword evidence="6" id="KW-0375">Hydrogen ion transport</keyword>
<comment type="subunit">
    <text evidence="12">Component of the ATP synthase complex composed at least of ATP5F1A/subunit alpha, ATP5F1B/subunit beta, ATP5MC1/subunit c (homooctomer), MT-ATP6/subunit a, MT-ATP8/subunit 8, ATP5ME/subunit e, ATP5MF/subunit f, ATP5MG/subunit g, ATP5MK/subunit k, ATP5MJ/subunit j, ATP5F1C/subunit gamma, ATP5F1D/subunit delta, ATP5F1E/subunit epsilon, ATP5PF/subunit F6, ATP5PB/subunit b, ATP5PD/subunit d, ATP5PO/subunit OSCP. ATP synthase complex consists of a soluble F(1) head domain (subunits alpha(3) and beta(3)) - the catalytic core - and a membrane F(0) domain - the membrane proton channel (subunits c, a, 8, e, f, g, k and j). These two domains are linked by a central stalk (subunits gamma, delta, and epsilon) rotating inside the F1 region and a stationary peripheral stalk (subunits F6, b, d, and OSCP). Interacts with DNAJC30; interaction is direct.</text>
</comment>
<evidence type="ECO:0000256" key="13">
    <source>
        <dbReference type="RuleBase" id="RU004450"/>
    </source>
</evidence>
<keyword evidence="9 14" id="KW-0472">Membrane</keyword>
<dbReference type="CDD" id="cd00310">
    <property type="entry name" value="ATP-synt_Fo_a_6"/>
    <property type="match status" value="1"/>
</dbReference>
<evidence type="ECO:0000256" key="14">
    <source>
        <dbReference type="SAM" id="Phobius"/>
    </source>
</evidence>
<keyword evidence="3" id="KW-0813">Transport</keyword>
<dbReference type="SUPFAM" id="SSF81336">
    <property type="entry name" value="F1F0 ATP synthase subunit A"/>
    <property type="match status" value="1"/>
</dbReference>
<gene>
    <name evidence="15" type="primary">AT6</name>
</gene>
<comment type="catalytic activity">
    <reaction evidence="11">
        <text>H(+)(in) = H(+)(out)</text>
        <dbReference type="Rhea" id="RHEA:34979"/>
        <dbReference type="ChEBI" id="CHEBI:15378"/>
    </reaction>
</comment>
<accession>A0A0A1H9U9</accession>
<feature type="transmembrane region" description="Helical" evidence="14">
    <location>
        <begin position="98"/>
        <end position="117"/>
    </location>
</feature>
<dbReference type="NCBIfam" id="TIGR01131">
    <property type="entry name" value="ATP_synt_6_or_A"/>
    <property type="match status" value="1"/>
</dbReference>
<evidence type="ECO:0000256" key="1">
    <source>
        <dbReference type="ARBA" id="ARBA00004141"/>
    </source>
</evidence>
<comment type="subcellular location">
    <subcellularLocation>
        <location evidence="1">Membrane</location>
        <topology evidence="1">Multi-pass membrane protein</topology>
    </subcellularLocation>
    <subcellularLocation>
        <location evidence="13">Mitochondrion inner membrane</location>
        <topology evidence="13">Multi-pass membrane protein</topology>
    </subcellularLocation>
</comment>
<organism evidence="15">
    <name type="scientific">Phelsuma guimbeaui</name>
    <dbReference type="NCBI Taxonomy" id="232314"/>
    <lineage>
        <taxon>Eukaryota</taxon>
        <taxon>Metazoa</taxon>
        <taxon>Chordata</taxon>
        <taxon>Craniata</taxon>
        <taxon>Vertebrata</taxon>
        <taxon>Euteleostomi</taxon>
        <taxon>Lepidosauria</taxon>
        <taxon>Squamata</taxon>
        <taxon>Bifurcata</taxon>
        <taxon>Gekkota</taxon>
        <taxon>Gekkonidae</taxon>
        <taxon>Gekkoninae</taxon>
        <taxon>Phelsuma</taxon>
    </lineage>
</organism>
<evidence type="ECO:0000256" key="8">
    <source>
        <dbReference type="ARBA" id="ARBA00023065"/>
    </source>
</evidence>
<evidence type="ECO:0000256" key="7">
    <source>
        <dbReference type="ARBA" id="ARBA00022989"/>
    </source>
</evidence>
<dbReference type="PANTHER" id="PTHR11410:SF0">
    <property type="entry name" value="ATP SYNTHASE SUBUNIT A"/>
    <property type="match status" value="1"/>
</dbReference>
<geneLocation type="mitochondrion" evidence="15"/>
<comment type="similarity">
    <text evidence="2">Belongs to the ATPase A chain family.</text>
</comment>
<dbReference type="Pfam" id="PF00119">
    <property type="entry name" value="ATP-synt_A"/>
    <property type="match status" value="1"/>
</dbReference>
<evidence type="ECO:0000256" key="5">
    <source>
        <dbReference type="ARBA" id="ARBA00022692"/>
    </source>
</evidence>
<keyword evidence="15" id="KW-0496">Mitochondrion</keyword>
<protein>
    <recommendedName>
        <fullName evidence="13">ATP synthase subunit a</fullName>
    </recommendedName>
</protein>
<dbReference type="InterPro" id="IPR045083">
    <property type="entry name" value="ATP_synth_F0_asu_bact/mt"/>
</dbReference>
<proteinExistence type="inferred from homology"/>
<evidence type="ECO:0000256" key="4">
    <source>
        <dbReference type="ARBA" id="ARBA00022547"/>
    </source>
</evidence>
<evidence type="ECO:0000256" key="11">
    <source>
        <dbReference type="ARBA" id="ARBA00024169"/>
    </source>
</evidence>
<dbReference type="GO" id="GO:0045259">
    <property type="term" value="C:proton-transporting ATP synthase complex"/>
    <property type="evidence" value="ECO:0007669"/>
    <property type="project" value="UniProtKB-KW"/>
</dbReference>
<dbReference type="PRINTS" id="PR00123">
    <property type="entry name" value="ATPASEA"/>
</dbReference>
<evidence type="ECO:0000256" key="10">
    <source>
        <dbReference type="ARBA" id="ARBA00023310"/>
    </source>
</evidence>
<dbReference type="GO" id="GO:0005743">
    <property type="term" value="C:mitochondrial inner membrane"/>
    <property type="evidence" value="ECO:0007669"/>
    <property type="project" value="UniProtKB-SubCell"/>
</dbReference>
<dbReference type="AlphaFoldDB" id="A0A0A1H9U9"/>
<dbReference type="Gene3D" id="1.20.120.220">
    <property type="entry name" value="ATP synthase, F0 complex, subunit A"/>
    <property type="match status" value="1"/>
</dbReference>
<evidence type="ECO:0000256" key="12">
    <source>
        <dbReference type="ARBA" id="ARBA00063051"/>
    </source>
</evidence>
<dbReference type="InterPro" id="IPR000568">
    <property type="entry name" value="ATP_synth_F0_asu"/>
</dbReference>
<evidence type="ECO:0000256" key="3">
    <source>
        <dbReference type="ARBA" id="ARBA00022448"/>
    </source>
</evidence>
<keyword evidence="10" id="KW-0066">ATP synthesis</keyword>
<name>A0A0A1H9U9_9SAUR</name>
<evidence type="ECO:0000256" key="2">
    <source>
        <dbReference type="ARBA" id="ARBA00006810"/>
    </source>
</evidence>